<dbReference type="PIRSF" id="PIRSF000097">
    <property type="entry name" value="AKR"/>
    <property type="match status" value="1"/>
</dbReference>
<dbReference type="Gene3D" id="3.20.20.100">
    <property type="entry name" value="NADP-dependent oxidoreductase domain"/>
    <property type="match status" value="1"/>
</dbReference>
<evidence type="ECO:0000256" key="3">
    <source>
        <dbReference type="ARBA" id="ARBA00023002"/>
    </source>
</evidence>
<dbReference type="Proteomes" id="UP000193920">
    <property type="component" value="Unassembled WGS sequence"/>
</dbReference>
<keyword evidence="2" id="KW-0521">NADP</keyword>
<dbReference type="EMBL" id="MCOG01000099">
    <property type="protein sequence ID" value="ORY49688.1"/>
    <property type="molecule type" value="Genomic_DNA"/>
</dbReference>
<dbReference type="GO" id="GO:0016616">
    <property type="term" value="F:oxidoreductase activity, acting on the CH-OH group of donors, NAD or NADP as acceptor"/>
    <property type="evidence" value="ECO:0007669"/>
    <property type="project" value="UniProtKB-ARBA"/>
</dbReference>
<feature type="active site" description="Proton donor" evidence="4">
    <location>
        <position position="51"/>
    </location>
</feature>
<feature type="binding site" evidence="5">
    <location>
        <position position="109"/>
    </location>
    <ligand>
        <name>substrate</name>
    </ligand>
</feature>
<dbReference type="PROSITE" id="PS00798">
    <property type="entry name" value="ALDOKETO_REDUCTASE_1"/>
    <property type="match status" value="1"/>
</dbReference>
<gene>
    <name evidence="8" type="ORF">LY90DRAFT_456988</name>
</gene>
<evidence type="ECO:0000256" key="4">
    <source>
        <dbReference type="PIRSR" id="PIRSR000097-1"/>
    </source>
</evidence>
<dbReference type="SUPFAM" id="SSF51430">
    <property type="entry name" value="NAD(P)-linked oxidoreductase"/>
    <property type="match status" value="1"/>
</dbReference>
<organism evidence="8 9">
    <name type="scientific">Neocallimastix californiae</name>
    <dbReference type="NCBI Taxonomy" id="1754190"/>
    <lineage>
        <taxon>Eukaryota</taxon>
        <taxon>Fungi</taxon>
        <taxon>Fungi incertae sedis</taxon>
        <taxon>Chytridiomycota</taxon>
        <taxon>Chytridiomycota incertae sedis</taxon>
        <taxon>Neocallimastigomycetes</taxon>
        <taxon>Neocallimastigales</taxon>
        <taxon>Neocallimastigaceae</taxon>
        <taxon>Neocallimastix</taxon>
    </lineage>
</organism>
<dbReference type="PRINTS" id="PR00069">
    <property type="entry name" value="ALDKETRDTASE"/>
</dbReference>
<dbReference type="InterPro" id="IPR036812">
    <property type="entry name" value="NAD(P)_OxRdtase_dom_sf"/>
</dbReference>
<comment type="similarity">
    <text evidence="1">Belongs to the aldo/keto reductase family.</text>
</comment>
<dbReference type="PANTHER" id="PTHR43827:SF3">
    <property type="entry name" value="NADP-DEPENDENT OXIDOREDUCTASE DOMAIN-CONTAINING PROTEIN"/>
    <property type="match status" value="1"/>
</dbReference>
<dbReference type="Pfam" id="PF00248">
    <property type="entry name" value="Aldo_ket_red"/>
    <property type="match status" value="1"/>
</dbReference>
<evidence type="ECO:0000313" key="9">
    <source>
        <dbReference type="Proteomes" id="UP000193920"/>
    </source>
</evidence>
<evidence type="ECO:0000256" key="5">
    <source>
        <dbReference type="PIRSR" id="PIRSR000097-2"/>
    </source>
</evidence>
<reference evidence="8 9" key="1">
    <citation type="submission" date="2016-08" db="EMBL/GenBank/DDBJ databases">
        <title>A Parts List for Fungal Cellulosomes Revealed by Comparative Genomics.</title>
        <authorList>
            <consortium name="DOE Joint Genome Institute"/>
            <person name="Haitjema C.H."/>
            <person name="Gilmore S.P."/>
            <person name="Henske J.K."/>
            <person name="Solomon K.V."/>
            <person name="De Groot R."/>
            <person name="Kuo A."/>
            <person name="Mondo S.J."/>
            <person name="Salamov A.A."/>
            <person name="Labutti K."/>
            <person name="Zhao Z."/>
            <person name="Chiniquy J."/>
            <person name="Barry K."/>
            <person name="Brewer H.M."/>
            <person name="Purvine S.O."/>
            <person name="Wright A.T."/>
            <person name="Boxma B."/>
            <person name="Van Alen T."/>
            <person name="Hackstein J.H."/>
            <person name="Baker S.E."/>
            <person name="Grigoriev I.V."/>
            <person name="O'Malley M.A."/>
        </authorList>
    </citation>
    <scope>NUCLEOTIDE SEQUENCE [LARGE SCALE GENOMIC DNA]</scope>
    <source>
        <strain evidence="8 9">G1</strain>
    </source>
</reference>
<comment type="caution">
    <text evidence="8">The sequence shown here is derived from an EMBL/GenBank/DDBJ whole genome shotgun (WGS) entry which is preliminary data.</text>
</comment>
<dbReference type="AlphaFoldDB" id="A0A1Y2CRN3"/>
<dbReference type="PANTHER" id="PTHR43827">
    <property type="entry name" value="2,5-DIKETO-D-GLUCONIC ACID REDUCTASE"/>
    <property type="match status" value="1"/>
</dbReference>
<dbReference type="InterPro" id="IPR023210">
    <property type="entry name" value="NADP_OxRdtase_dom"/>
</dbReference>
<dbReference type="FunFam" id="3.20.20.100:FF:000015">
    <property type="entry name" value="Oxidoreductase, aldo/keto reductase family"/>
    <property type="match status" value="1"/>
</dbReference>
<evidence type="ECO:0000256" key="2">
    <source>
        <dbReference type="ARBA" id="ARBA00022857"/>
    </source>
</evidence>
<accession>A0A1Y2CRN3</accession>
<keyword evidence="9" id="KW-1185">Reference proteome</keyword>
<dbReference type="InterPro" id="IPR020471">
    <property type="entry name" value="AKR"/>
</dbReference>
<evidence type="ECO:0000259" key="7">
    <source>
        <dbReference type="Pfam" id="PF00248"/>
    </source>
</evidence>
<evidence type="ECO:0000256" key="6">
    <source>
        <dbReference type="PIRSR" id="PIRSR000097-3"/>
    </source>
</evidence>
<name>A0A1Y2CRN3_9FUNG</name>
<protein>
    <submittedName>
        <fullName evidence="8">Aldo/keto reductase</fullName>
    </submittedName>
</protein>
<keyword evidence="3" id="KW-0560">Oxidoreductase</keyword>
<evidence type="ECO:0000313" key="8">
    <source>
        <dbReference type="EMBL" id="ORY49688.1"/>
    </source>
</evidence>
<dbReference type="PROSITE" id="PS00062">
    <property type="entry name" value="ALDOKETO_REDUCTASE_2"/>
    <property type="match status" value="1"/>
</dbReference>
<proteinExistence type="inferred from homology"/>
<dbReference type="STRING" id="1754190.A0A1Y2CRN3"/>
<evidence type="ECO:0000256" key="1">
    <source>
        <dbReference type="ARBA" id="ARBA00007905"/>
    </source>
</evidence>
<sequence>MVLNKTIKLNNGVEIPVLGLGTWLIDESIAAEAVIQALKAGYRHIDTAEVYQNEKAIGEGIRKSGIPREQIFLTTKLAAEIKDYEGAKKAIQKSLDNLDIGYIDLMIIHSPQPWPEFTSENHYEEGNLAAWKALEEFYKAGKIKAIGVSNFWKRDIENILKHGTVRPAVNQILVHISNTPFKLIEYCQSEGIAVEAFSPMGHGGIIDNPVLAEMAKSYNKSVAQLCIRYIVQLGLIVLPKSSNPDHIKSNGEVDFVISDKDMETLKKIELAKDKNKNKLFFDENMDNF</sequence>
<dbReference type="CDD" id="cd19071">
    <property type="entry name" value="AKR_AKR1-5-like"/>
    <property type="match status" value="1"/>
</dbReference>
<feature type="domain" description="NADP-dependent oxidoreductase" evidence="7">
    <location>
        <begin position="18"/>
        <end position="268"/>
    </location>
</feature>
<feature type="site" description="Lowers pKa of active site Tyr" evidence="6">
    <location>
        <position position="76"/>
    </location>
</feature>
<dbReference type="OrthoDB" id="416253at2759"/>
<dbReference type="InterPro" id="IPR018170">
    <property type="entry name" value="Aldo/ket_reductase_CS"/>
</dbReference>